<dbReference type="OrthoDB" id="10676745at2759"/>
<evidence type="ECO:0000256" key="2">
    <source>
        <dbReference type="SAM" id="SignalP"/>
    </source>
</evidence>
<proteinExistence type="predicted"/>
<protein>
    <submittedName>
        <fullName evidence="3">Uncharacterized protein</fullName>
    </submittedName>
</protein>
<feature type="region of interest" description="Disordered" evidence="1">
    <location>
        <begin position="270"/>
        <end position="297"/>
    </location>
</feature>
<gene>
    <name evidence="3" type="ORF">KFE25_003666</name>
</gene>
<name>A0A8J5XCI7_DIALT</name>
<keyword evidence="2" id="KW-0732">Signal</keyword>
<dbReference type="EMBL" id="JAGTXO010000028">
    <property type="protein sequence ID" value="KAG8461097.1"/>
    <property type="molecule type" value="Genomic_DNA"/>
</dbReference>
<dbReference type="AlphaFoldDB" id="A0A8J5XCI7"/>
<feature type="signal peptide" evidence="2">
    <location>
        <begin position="1"/>
        <end position="32"/>
    </location>
</feature>
<organism evidence="3 4">
    <name type="scientific">Diacronema lutheri</name>
    <name type="common">Unicellular marine alga</name>
    <name type="synonym">Monochrysis lutheri</name>
    <dbReference type="NCBI Taxonomy" id="2081491"/>
    <lineage>
        <taxon>Eukaryota</taxon>
        <taxon>Haptista</taxon>
        <taxon>Haptophyta</taxon>
        <taxon>Pavlovophyceae</taxon>
        <taxon>Pavlovales</taxon>
        <taxon>Pavlovaceae</taxon>
        <taxon>Diacronema</taxon>
    </lineage>
</organism>
<sequence>MIARKGAERRPGVALLCAAALVALPAPPFSRASARAPARFRAVALGRSTTRAAWMGAEQPASPTELVLRIVRHDVTELRLALTVEAERFGRTIRRVTLDELERHVSLLGGLGRPKRADAARARVGTLGGRRRAVLPAAAERGAPARCGALRFSPARAESCAAGRRDGSSPGASSGFDACVAAMVERGVRARASFARIARVLVAQRARVSALLGSYMHWRAPLLCYWLVSSASAKLEPLHPLLSPLARLCAPTLAPTLARIATSLAHARVRLPSTPPPGARGAGTPRAPRRGGGGRRGAIGAARAARWEKRGAAFAFELHAAIVHLVPQIVAKLRHATFHEPAALGLFLVVALRLLLLLPLLRISYSFDAHARTGGWLDALRAGLCRRILLDATLASERCNRVEVRRSLAPLAPPGNWRTSLGDEMRAAAAAIVAHGAHALAQFGGWQTGLMRGGPSAYADAEASRLASRRAAHAR</sequence>
<evidence type="ECO:0000313" key="4">
    <source>
        <dbReference type="Proteomes" id="UP000751190"/>
    </source>
</evidence>
<dbReference type="Proteomes" id="UP000751190">
    <property type="component" value="Unassembled WGS sequence"/>
</dbReference>
<keyword evidence="4" id="KW-1185">Reference proteome</keyword>
<reference evidence="3" key="1">
    <citation type="submission" date="2021-05" db="EMBL/GenBank/DDBJ databases">
        <title>The genome of the haptophyte Pavlova lutheri (Diacronema luteri, Pavlovales) - a model for lipid biosynthesis in eukaryotic algae.</title>
        <authorList>
            <person name="Hulatt C.J."/>
            <person name="Posewitz M.C."/>
        </authorList>
    </citation>
    <scope>NUCLEOTIDE SEQUENCE</scope>
    <source>
        <strain evidence="3">NIVA-4/92</strain>
    </source>
</reference>
<comment type="caution">
    <text evidence="3">The sequence shown here is derived from an EMBL/GenBank/DDBJ whole genome shotgun (WGS) entry which is preliminary data.</text>
</comment>
<accession>A0A8J5XCI7</accession>
<feature type="chain" id="PRO_5035299257" evidence="2">
    <location>
        <begin position="33"/>
        <end position="475"/>
    </location>
</feature>
<evidence type="ECO:0000256" key="1">
    <source>
        <dbReference type="SAM" id="MobiDB-lite"/>
    </source>
</evidence>
<evidence type="ECO:0000313" key="3">
    <source>
        <dbReference type="EMBL" id="KAG8461097.1"/>
    </source>
</evidence>